<dbReference type="Pfam" id="PF08389">
    <property type="entry name" value="Xpo1"/>
    <property type="match status" value="1"/>
</dbReference>
<evidence type="ECO:0000256" key="3">
    <source>
        <dbReference type="ARBA" id="ARBA00022448"/>
    </source>
</evidence>
<dbReference type="PANTHER" id="PTHR10997">
    <property type="entry name" value="IMPORTIN-7, 8, 11"/>
    <property type="match status" value="1"/>
</dbReference>
<dbReference type="EMBL" id="CP014585">
    <property type="protein sequence ID" value="ANZ74924.1"/>
    <property type="molecule type" value="Genomic_DNA"/>
</dbReference>
<dbReference type="Proteomes" id="UP000094565">
    <property type="component" value="Chromosome 2"/>
</dbReference>
<dbReference type="InterPro" id="IPR016024">
    <property type="entry name" value="ARM-type_fold"/>
</dbReference>
<dbReference type="GO" id="GO:0005635">
    <property type="term" value="C:nuclear envelope"/>
    <property type="evidence" value="ECO:0007669"/>
    <property type="project" value="TreeGrafter"/>
</dbReference>
<keyword evidence="10" id="KW-1185">Reference proteome</keyword>
<dbReference type="Pfam" id="PF03810">
    <property type="entry name" value="IBN_N"/>
    <property type="match status" value="1"/>
</dbReference>
<dbReference type="InterPro" id="IPR011989">
    <property type="entry name" value="ARM-like"/>
</dbReference>
<dbReference type="GO" id="GO:0005829">
    <property type="term" value="C:cytosol"/>
    <property type="evidence" value="ECO:0007669"/>
    <property type="project" value="TreeGrafter"/>
</dbReference>
<evidence type="ECO:0000256" key="6">
    <source>
        <dbReference type="ARBA" id="ARBA00023242"/>
    </source>
</evidence>
<dbReference type="Gene3D" id="1.25.10.10">
    <property type="entry name" value="Leucine-rich Repeat Variant"/>
    <property type="match status" value="1"/>
</dbReference>
<reference evidence="9 10" key="1">
    <citation type="submission" date="2016-02" db="EMBL/GenBank/DDBJ databases">
        <title>Comparative genomic and transcriptomic foundation for Pichia pastoris.</title>
        <authorList>
            <person name="Love K.R."/>
            <person name="Shah K.A."/>
            <person name="Whittaker C.A."/>
            <person name="Wu J."/>
            <person name="Bartlett M.C."/>
            <person name="Ma D."/>
            <person name="Leeson R.L."/>
            <person name="Priest M."/>
            <person name="Young S.K."/>
            <person name="Love J.C."/>
        </authorList>
    </citation>
    <scope>NUCLEOTIDE SEQUENCE [LARGE SCALE GENOMIC DNA]</scope>
    <source>
        <strain evidence="9 10">ATCC 28485</strain>
    </source>
</reference>
<protein>
    <submittedName>
        <fullName evidence="9">BA75_02478T0</fullName>
    </submittedName>
</protein>
<name>A0A1B2JA57_PICPA</name>
<dbReference type="SMART" id="SM00913">
    <property type="entry name" value="IBN_N"/>
    <property type="match status" value="1"/>
</dbReference>
<evidence type="ECO:0000256" key="2">
    <source>
        <dbReference type="ARBA" id="ARBA00004496"/>
    </source>
</evidence>
<keyword evidence="4" id="KW-0963">Cytoplasm</keyword>
<proteinExistence type="predicted"/>
<dbReference type="InterPro" id="IPR001494">
    <property type="entry name" value="Importin-beta_N"/>
</dbReference>
<sequence>MDVEVLHSCFVGTLQADEGIRANAEGQLKELEKNFGFLGACLDILNEEGVSTDTKRACVTYFKNRIVKNWGNSQAIDHDERPIIRERLVQGLINNERFVQNMLFPALSTILAYDYPKSWPEFLPLTINLLSDTANQNAVFAGIVCLSEICRSYRWSENASRSSSLDPIIMKTFPGILDIANSLLELDTDTVLVGEMLKLILKCYKFATYYDLPEPLRTETSIYGWGTLHVRIIQKQIPASVMAKEEDERIRSPYVKAQKWGFNNLTRVFTRYASNNLSQKFDYPEFKSVFINHFAPELIKTYFQIIAQWREGSKWLSPACLYGLVEFIEYCIPQKDTWRLIKPSVNDLIAHFAYPLLIPSDSLLELFESDPYEYIHMILNVYDSTTSPAMAVVSLLYTLLQKRSKSCLEPVMQFIYEKLTSLENDNSLEGAKQREGAFRLLGAIAHKLVKKNCVFYPQIEQFLATFIFPYFNSPYGFLNARTCEVATKFDGLEFQNKENLATLYRGVVNCFQNETDLPVQLEGALGIQTFIDAPEFKEALEPIILPTMQKLLNLSNVMETDTISAVIQNLVENYAEQLQPFGLELMNKLTEQLSRLLVEIETSTEQDDNTEKEMVVLGTLNTIITVLLSFENSKETILQLEQSFYPAIEYCLKNGMQDFFTEVAELIENSTFLTRSISPLMWQVFELVMNTFENGTGKFYLSDFVPALKNYLTFGAEVFKKNAQYNSAMMKLIISSFEDALDNNDVDEEQLSIACNLAFTFVLCLREDSKPFLPTLLKTTIAMSNLKVRTYECKVFLNNVVLACFVHDIQGTLQSLLESQTLYPLLTHWFELSQHLFRVFDLKLSLIAAMSIINLPRDFLIQTKLDSLLPNFGLMISSLLRKLPEAITNLTKQREEYDETLFTSSSSKAEDEFLQEPEGDDDEDHPDVLKDDYLQFLQTAQSKDDADEFTMVDDPLTTTPLDSVDVFDIFKQVFTGISNNDSLKKDLFTQKLSREDQEVIQSVLEVTK</sequence>
<evidence type="ECO:0000313" key="10">
    <source>
        <dbReference type="Proteomes" id="UP000094565"/>
    </source>
</evidence>
<dbReference type="PROSITE" id="PS50166">
    <property type="entry name" value="IMPORTIN_B_NT"/>
    <property type="match status" value="1"/>
</dbReference>
<dbReference type="OrthoDB" id="760868at2759"/>
<accession>A0A1B2JA57</accession>
<keyword evidence="5" id="KW-0653">Protein transport</keyword>
<evidence type="ECO:0000256" key="5">
    <source>
        <dbReference type="ARBA" id="ARBA00022927"/>
    </source>
</evidence>
<dbReference type="InterPro" id="IPR013598">
    <property type="entry name" value="Exportin-1/Importin-b-like"/>
</dbReference>
<comment type="subcellular location">
    <subcellularLocation>
        <location evidence="2">Cytoplasm</location>
    </subcellularLocation>
    <subcellularLocation>
        <location evidence="1">Nucleus</location>
    </subcellularLocation>
</comment>
<feature type="region of interest" description="Disordered" evidence="7">
    <location>
        <begin position="898"/>
        <end position="926"/>
    </location>
</feature>
<evidence type="ECO:0000256" key="4">
    <source>
        <dbReference type="ARBA" id="ARBA00022490"/>
    </source>
</evidence>
<dbReference type="PANTHER" id="PTHR10997:SF18">
    <property type="entry name" value="D-IMPORTIN 7_RANBP7"/>
    <property type="match status" value="1"/>
</dbReference>
<evidence type="ECO:0000256" key="7">
    <source>
        <dbReference type="SAM" id="MobiDB-lite"/>
    </source>
</evidence>
<dbReference type="GO" id="GO:0006606">
    <property type="term" value="P:protein import into nucleus"/>
    <property type="evidence" value="ECO:0007669"/>
    <property type="project" value="TreeGrafter"/>
</dbReference>
<dbReference type="SUPFAM" id="SSF48371">
    <property type="entry name" value="ARM repeat"/>
    <property type="match status" value="1"/>
</dbReference>
<evidence type="ECO:0000313" key="9">
    <source>
        <dbReference type="EMBL" id="ANZ74924.1"/>
    </source>
</evidence>
<dbReference type="AlphaFoldDB" id="A0A1B2JA57"/>
<gene>
    <name evidence="9" type="primary">NMD5</name>
    <name evidence="9" type="ORF">ATY40_BA7502478</name>
</gene>
<keyword evidence="3" id="KW-0813">Transport</keyword>
<organism evidence="9 10">
    <name type="scientific">Komagataella pastoris</name>
    <name type="common">Yeast</name>
    <name type="synonym">Pichia pastoris</name>
    <dbReference type="NCBI Taxonomy" id="4922"/>
    <lineage>
        <taxon>Eukaryota</taxon>
        <taxon>Fungi</taxon>
        <taxon>Dikarya</taxon>
        <taxon>Ascomycota</taxon>
        <taxon>Saccharomycotina</taxon>
        <taxon>Pichiomycetes</taxon>
        <taxon>Pichiales</taxon>
        <taxon>Pichiaceae</taxon>
        <taxon>Komagataella</taxon>
    </lineage>
</organism>
<evidence type="ECO:0000256" key="1">
    <source>
        <dbReference type="ARBA" id="ARBA00004123"/>
    </source>
</evidence>
<evidence type="ECO:0000259" key="8">
    <source>
        <dbReference type="PROSITE" id="PS50166"/>
    </source>
</evidence>
<feature type="domain" description="Importin N-terminal" evidence="8">
    <location>
        <begin position="24"/>
        <end position="94"/>
    </location>
</feature>
<keyword evidence="6" id="KW-0539">Nucleus</keyword>
<dbReference type="GO" id="GO:0031267">
    <property type="term" value="F:small GTPase binding"/>
    <property type="evidence" value="ECO:0007669"/>
    <property type="project" value="InterPro"/>
</dbReference>
<feature type="compositionally biased region" description="Acidic residues" evidence="7">
    <location>
        <begin position="912"/>
        <end position="925"/>
    </location>
</feature>